<dbReference type="SUPFAM" id="SSF103473">
    <property type="entry name" value="MFS general substrate transporter"/>
    <property type="match status" value="1"/>
</dbReference>
<keyword evidence="3 5" id="KW-1133">Transmembrane helix</keyword>
<feature type="transmembrane region" description="Helical" evidence="5">
    <location>
        <begin position="242"/>
        <end position="266"/>
    </location>
</feature>
<dbReference type="InterPro" id="IPR005829">
    <property type="entry name" value="Sugar_transporter_CS"/>
</dbReference>
<dbReference type="Gene3D" id="1.20.1250.20">
    <property type="entry name" value="MFS general substrate transporter like domains"/>
    <property type="match status" value="1"/>
</dbReference>
<feature type="transmembrane region" description="Helical" evidence="5">
    <location>
        <begin position="21"/>
        <end position="44"/>
    </location>
</feature>
<evidence type="ECO:0000256" key="1">
    <source>
        <dbReference type="ARBA" id="ARBA00004141"/>
    </source>
</evidence>
<evidence type="ECO:0000256" key="2">
    <source>
        <dbReference type="ARBA" id="ARBA00022692"/>
    </source>
</evidence>
<dbReference type="InterPro" id="IPR036259">
    <property type="entry name" value="MFS_trans_sf"/>
</dbReference>
<feature type="transmembrane region" description="Helical" evidence="5">
    <location>
        <begin position="156"/>
        <end position="173"/>
    </location>
</feature>
<dbReference type="Proteomes" id="UP001178508">
    <property type="component" value="Chromosome 18"/>
</dbReference>
<evidence type="ECO:0000256" key="3">
    <source>
        <dbReference type="ARBA" id="ARBA00022989"/>
    </source>
</evidence>
<dbReference type="Pfam" id="PF00083">
    <property type="entry name" value="Sugar_tr"/>
    <property type="match status" value="1"/>
</dbReference>
<feature type="transmembrane region" description="Helical" evidence="5">
    <location>
        <begin position="272"/>
        <end position="290"/>
    </location>
</feature>
<evidence type="ECO:0000313" key="7">
    <source>
        <dbReference type="EMBL" id="CAJ1079814.1"/>
    </source>
</evidence>
<feature type="transmembrane region" description="Helical" evidence="5">
    <location>
        <begin position="209"/>
        <end position="230"/>
    </location>
</feature>
<keyword evidence="4 5" id="KW-0472">Membrane</keyword>
<feature type="transmembrane region" description="Helical" evidence="5">
    <location>
        <begin position="414"/>
        <end position="434"/>
    </location>
</feature>
<evidence type="ECO:0000259" key="6">
    <source>
        <dbReference type="PROSITE" id="PS50850"/>
    </source>
</evidence>
<feature type="transmembrane region" description="Helical" evidence="5">
    <location>
        <begin position="499"/>
        <end position="522"/>
    </location>
</feature>
<feature type="domain" description="Major facilitator superfamily (MFS) profile" evidence="6">
    <location>
        <begin position="101"/>
        <end position="527"/>
    </location>
</feature>
<organism evidence="7 8">
    <name type="scientific">Xyrichtys novacula</name>
    <name type="common">Pearly razorfish</name>
    <name type="synonym">Hemipteronotus novacula</name>
    <dbReference type="NCBI Taxonomy" id="13765"/>
    <lineage>
        <taxon>Eukaryota</taxon>
        <taxon>Metazoa</taxon>
        <taxon>Chordata</taxon>
        <taxon>Craniata</taxon>
        <taxon>Vertebrata</taxon>
        <taxon>Euteleostomi</taxon>
        <taxon>Actinopterygii</taxon>
        <taxon>Neopterygii</taxon>
        <taxon>Teleostei</taxon>
        <taxon>Neoteleostei</taxon>
        <taxon>Acanthomorphata</taxon>
        <taxon>Eupercaria</taxon>
        <taxon>Labriformes</taxon>
        <taxon>Labridae</taxon>
        <taxon>Xyrichtys</taxon>
    </lineage>
</organism>
<gene>
    <name evidence="7" type="ORF">XNOV1_A005108</name>
</gene>
<feature type="transmembrane region" description="Helical" evidence="5">
    <location>
        <begin position="185"/>
        <end position="203"/>
    </location>
</feature>
<dbReference type="GO" id="GO:0022857">
    <property type="term" value="F:transmembrane transporter activity"/>
    <property type="evidence" value="ECO:0007669"/>
    <property type="project" value="InterPro"/>
</dbReference>
<proteinExistence type="predicted"/>
<comment type="subcellular location">
    <subcellularLocation>
        <location evidence="1">Membrane</location>
        <topology evidence="1">Multi-pass membrane protein</topology>
    </subcellularLocation>
</comment>
<feature type="transmembrane region" description="Helical" evidence="5">
    <location>
        <begin position="440"/>
        <end position="462"/>
    </location>
</feature>
<evidence type="ECO:0000256" key="5">
    <source>
        <dbReference type="SAM" id="Phobius"/>
    </source>
</evidence>
<dbReference type="PROSITE" id="PS50850">
    <property type="entry name" value="MFS"/>
    <property type="match status" value="1"/>
</dbReference>
<dbReference type="PROSITE" id="PS00216">
    <property type="entry name" value="SUGAR_TRANSPORT_1"/>
    <property type="match status" value="1"/>
</dbReference>
<reference evidence="7" key="1">
    <citation type="submission" date="2023-08" db="EMBL/GenBank/DDBJ databases">
        <authorList>
            <person name="Alioto T."/>
            <person name="Alioto T."/>
            <person name="Gomez Garrido J."/>
        </authorList>
    </citation>
    <scope>NUCLEOTIDE SEQUENCE</scope>
</reference>
<accession>A0AAV1H321</accession>
<keyword evidence="8" id="KW-1185">Reference proteome</keyword>
<name>A0AAV1H321_XYRNO</name>
<evidence type="ECO:0000256" key="4">
    <source>
        <dbReference type="ARBA" id="ARBA00023136"/>
    </source>
</evidence>
<dbReference type="EMBL" id="OY660881">
    <property type="protein sequence ID" value="CAJ1079814.1"/>
    <property type="molecule type" value="Genomic_DNA"/>
</dbReference>
<protein>
    <submittedName>
        <fullName evidence="7">Solute carrier family 22 member 4-like</fullName>
    </submittedName>
</protein>
<sequence length="575" mass="63560">MENYEESVSFLGTWGSFQRRVFFLLCLTSVPSGYNILCVMFLLASPSHHCHIPVHSNLSQDWIQAIIPVQMEAGQLGQSSCSRYDLEQVQNLSALGHTPSLGPAHNLSELGSGPEVLLSTLKQESCTDGWEYSTEYYDSTVVTEFNLVCNDQWKQPLASLAYFLGGLIGCMVSGQISDRFGRKPVLFSAMAMLSVFSIAIAFAPSWPVFTFLFFMMGLGQMAGYIALFVLGSEVLVGSPRVFFSGFGLPAFYTVAMVLLPGTAYLVRSWRHLSLIMTVPGLACLPFWWLIPESPRWLVSCGRFQEAELILRSAALENRVEAPQVIFISAKVEKAESQEVESLSFLDLLRTKNIRQITLKLWLIWFSLSVSYFGLSFNLSSLYGSPFLNYFLLSIVELPAYLASCVAARCLPRRLSFAGFTLVGALALLLIQITLNSYPNVTLALVLLGKFGILAGIGILYIFTGELSPTVIRNTAMSSSAMFSRVGSSVSPYLLQLAVFYQFLPWILAGALSLLSVLLCFLLPETFRQPLPDTIQQMAVTQRFSLPWTSTPHAKDDGKSAKDQTTAPECICSTRL</sequence>
<dbReference type="PANTHER" id="PTHR24064">
    <property type="entry name" value="SOLUTE CARRIER FAMILY 22 MEMBER"/>
    <property type="match status" value="1"/>
</dbReference>
<dbReference type="InterPro" id="IPR020846">
    <property type="entry name" value="MFS_dom"/>
</dbReference>
<dbReference type="InterPro" id="IPR005828">
    <property type="entry name" value="MFS_sugar_transport-like"/>
</dbReference>
<feature type="transmembrane region" description="Helical" evidence="5">
    <location>
        <begin position="356"/>
        <end position="374"/>
    </location>
</feature>
<keyword evidence="2 5" id="KW-0812">Transmembrane</keyword>
<dbReference type="AlphaFoldDB" id="A0AAV1H321"/>
<dbReference type="GO" id="GO:0016020">
    <property type="term" value="C:membrane"/>
    <property type="evidence" value="ECO:0007669"/>
    <property type="project" value="UniProtKB-SubCell"/>
</dbReference>
<evidence type="ECO:0000313" key="8">
    <source>
        <dbReference type="Proteomes" id="UP001178508"/>
    </source>
</evidence>